<comment type="similarity">
    <text evidence="2">Belongs to the G-protein coupled receptor 1 family.</text>
</comment>
<keyword evidence="4" id="KW-0716">Sensory transduction</keyword>
<evidence type="ECO:0000256" key="11">
    <source>
        <dbReference type="ARBA" id="ARBA00023224"/>
    </source>
</evidence>
<dbReference type="Proteomes" id="UP000011518">
    <property type="component" value="Unassembled WGS sequence"/>
</dbReference>
<keyword evidence="8" id="KW-0297">G-protein coupled receptor</keyword>
<keyword evidence="15" id="KW-1185">Reference proteome</keyword>
<evidence type="ECO:0000256" key="4">
    <source>
        <dbReference type="ARBA" id="ARBA00022606"/>
    </source>
</evidence>
<dbReference type="GO" id="GO:0005886">
    <property type="term" value="C:plasma membrane"/>
    <property type="evidence" value="ECO:0007669"/>
    <property type="project" value="UniProtKB-SubCell"/>
</dbReference>
<dbReference type="EMBL" id="KB365706">
    <property type="protein sequence ID" value="ELV11158.1"/>
    <property type="molecule type" value="Genomic_DNA"/>
</dbReference>
<dbReference type="GO" id="GO:0004984">
    <property type="term" value="F:olfactory receptor activity"/>
    <property type="evidence" value="ECO:0007669"/>
    <property type="project" value="InterPro"/>
</dbReference>
<organism evidence="14 15">
    <name type="scientific">Tupaia chinensis</name>
    <name type="common">Chinese tree shrew</name>
    <name type="synonym">Tupaia belangeri chinensis</name>
    <dbReference type="NCBI Taxonomy" id="246437"/>
    <lineage>
        <taxon>Eukaryota</taxon>
        <taxon>Metazoa</taxon>
        <taxon>Chordata</taxon>
        <taxon>Craniata</taxon>
        <taxon>Vertebrata</taxon>
        <taxon>Euteleostomi</taxon>
        <taxon>Mammalia</taxon>
        <taxon>Eutheria</taxon>
        <taxon>Euarchontoglires</taxon>
        <taxon>Scandentia</taxon>
        <taxon>Tupaiidae</taxon>
        <taxon>Tupaia</taxon>
    </lineage>
</organism>
<feature type="transmembrane region" description="Helical" evidence="12">
    <location>
        <begin position="272"/>
        <end position="291"/>
    </location>
</feature>
<evidence type="ECO:0000256" key="3">
    <source>
        <dbReference type="ARBA" id="ARBA00022475"/>
    </source>
</evidence>
<protein>
    <submittedName>
        <fullName evidence="14">Olfactory receptor 1D2</fullName>
    </submittedName>
</protein>
<dbReference type="eggNOG" id="ENOG502T9JB">
    <property type="taxonomic scope" value="Eukaryota"/>
</dbReference>
<evidence type="ECO:0000256" key="6">
    <source>
        <dbReference type="ARBA" id="ARBA00022725"/>
    </source>
</evidence>
<dbReference type="GO" id="GO:0004930">
    <property type="term" value="F:G protein-coupled receptor activity"/>
    <property type="evidence" value="ECO:0007669"/>
    <property type="project" value="UniProtKB-KW"/>
</dbReference>
<feature type="transmembrane region" description="Helical" evidence="12">
    <location>
        <begin position="140"/>
        <end position="158"/>
    </location>
</feature>
<feature type="transmembrane region" description="Helical" evidence="12">
    <location>
        <begin position="26"/>
        <end position="48"/>
    </location>
</feature>
<sequence length="312" mass="35466">MDGGNQSEDSEFLLLGLSESPEQQRILFWMFLSMYLVTVVGNLLIILAIGSDSHLHTPMYFFLANLSFTDLFFVTNTIPKMLVNLQSQNKTISYGGCLTQLYFLVSLVALDNLILAVMAYARYVAICRPLHYTTAMSPKLCILLLFLCWVLSIFYGLIHTLLMTRVTFCGSRKIHYIFCEMYVLLRLACSNTQVNHLMLIATGSIIFLAPFGFMIMSYVWIVRAILRIPSASKKYKAFSTCASHLAVVSLFYGTLCMVYLKPLHTYSMKDSVATVMYAVVTPMMNPFIYSLRNKDMHGALGRLLRKPFQRLT</sequence>
<feature type="transmembrane region" description="Helical" evidence="12">
    <location>
        <begin position="99"/>
        <end position="120"/>
    </location>
</feature>
<feature type="transmembrane region" description="Helical" evidence="12">
    <location>
        <begin position="197"/>
        <end position="221"/>
    </location>
</feature>
<evidence type="ECO:0000256" key="8">
    <source>
        <dbReference type="ARBA" id="ARBA00023040"/>
    </source>
</evidence>
<dbReference type="FunFam" id="1.10.1220.70:FF:000001">
    <property type="entry name" value="Olfactory receptor"/>
    <property type="match status" value="1"/>
</dbReference>
<gene>
    <name evidence="14" type="ORF">TREES_T100018982</name>
</gene>
<keyword evidence="9 12" id="KW-0472">Membrane</keyword>
<evidence type="ECO:0000313" key="14">
    <source>
        <dbReference type="EMBL" id="ELV11158.1"/>
    </source>
</evidence>
<dbReference type="PRINTS" id="PR00245">
    <property type="entry name" value="OLFACTORYR"/>
</dbReference>
<dbReference type="FunFam" id="1.20.1070.10:FF:000009">
    <property type="entry name" value="Olfactory receptor"/>
    <property type="match status" value="1"/>
</dbReference>
<reference evidence="15" key="1">
    <citation type="submission" date="2012-07" db="EMBL/GenBank/DDBJ databases">
        <title>Genome of the Chinese tree shrew, a rising model animal genetically related to primates.</title>
        <authorList>
            <person name="Zhang G."/>
            <person name="Fan Y."/>
            <person name="Yao Y."/>
            <person name="Huang Z."/>
        </authorList>
    </citation>
    <scope>NUCLEOTIDE SEQUENCE [LARGE SCALE GENOMIC DNA]</scope>
</reference>
<dbReference type="PRINTS" id="PR00237">
    <property type="entry name" value="GPCRRHODOPSN"/>
</dbReference>
<keyword evidence="11" id="KW-0807">Transducer</keyword>
<feature type="domain" description="G-protein coupled receptors family 1 profile" evidence="13">
    <location>
        <begin position="41"/>
        <end position="289"/>
    </location>
</feature>
<dbReference type="Pfam" id="PF13853">
    <property type="entry name" value="7tm_4"/>
    <property type="match status" value="1"/>
</dbReference>
<evidence type="ECO:0000256" key="7">
    <source>
        <dbReference type="ARBA" id="ARBA00022989"/>
    </source>
</evidence>
<dbReference type="InterPro" id="IPR000725">
    <property type="entry name" value="Olfact_rcpt"/>
</dbReference>
<dbReference type="InParanoid" id="L8Y3Z3"/>
<dbReference type="Gene3D" id="1.20.1070.10">
    <property type="entry name" value="Rhodopsin 7-helix transmembrane proteins"/>
    <property type="match status" value="1"/>
</dbReference>
<evidence type="ECO:0000256" key="9">
    <source>
        <dbReference type="ARBA" id="ARBA00023136"/>
    </source>
</evidence>
<dbReference type="SUPFAM" id="SSF81321">
    <property type="entry name" value="Family A G protein-coupled receptor-like"/>
    <property type="match status" value="1"/>
</dbReference>
<keyword evidence="7 12" id="KW-1133">Transmembrane helix</keyword>
<feature type="transmembrane region" description="Helical" evidence="12">
    <location>
        <begin position="242"/>
        <end position="260"/>
    </location>
</feature>
<evidence type="ECO:0000256" key="5">
    <source>
        <dbReference type="ARBA" id="ARBA00022692"/>
    </source>
</evidence>
<evidence type="ECO:0000256" key="1">
    <source>
        <dbReference type="ARBA" id="ARBA00004651"/>
    </source>
</evidence>
<evidence type="ECO:0000256" key="10">
    <source>
        <dbReference type="ARBA" id="ARBA00023170"/>
    </source>
</evidence>
<dbReference type="AlphaFoldDB" id="L8Y3Z3"/>
<keyword evidence="5 12" id="KW-0812">Transmembrane</keyword>
<dbReference type="CDD" id="cd15918">
    <property type="entry name" value="7tmA_OR1_7-like"/>
    <property type="match status" value="1"/>
</dbReference>
<evidence type="ECO:0000313" key="15">
    <source>
        <dbReference type="Proteomes" id="UP000011518"/>
    </source>
</evidence>
<dbReference type="InterPro" id="IPR017452">
    <property type="entry name" value="GPCR_Rhodpsn_7TM"/>
</dbReference>
<reference evidence="15" key="2">
    <citation type="journal article" date="2013" name="Nat. Commun.">
        <title>Genome of the Chinese tree shrew.</title>
        <authorList>
            <person name="Fan Y."/>
            <person name="Huang Z.Y."/>
            <person name="Cao C.C."/>
            <person name="Chen C.S."/>
            <person name="Chen Y.X."/>
            <person name="Fan D.D."/>
            <person name="He J."/>
            <person name="Hou H.L."/>
            <person name="Hu L."/>
            <person name="Hu X.T."/>
            <person name="Jiang X.T."/>
            <person name="Lai R."/>
            <person name="Lang Y.S."/>
            <person name="Liang B."/>
            <person name="Liao S.G."/>
            <person name="Mu D."/>
            <person name="Ma Y.Y."/>
            <person name="Niu Y.Y."/>
            <person name="Sun X.Q."/>
            <person name="Xia J.Q."/>
            <person name="Xiao J."/>
            <person name="Xiong Z.Q."/>
            <person name="Xu L."/>
            <person name="Yang L."/>
            <person name="Zhang Y."/>
            <person name="Zhao W."/>
            <person name="Zhao X.D."/>
            <person name="Zheng Y.T."/>
            <person name="Zhou J.M."/>
            <person name="Zhu Y.B."/>
            <person name="Zhang G.J."/>
            <person name="Wang J."/>
            <person name="Yao Y.G."/>
        </authorList>
    </citation>
    <scope>NUCLEOTIDE SEQUENCE [LARGE SCALE GENOMIC DNA]</scope>
</reference>
<dbReference type="InterPro" id="IPR000276">
    <property type="entry name" value="GPCR_Rhodpsn"/>
</dbReference>
<evidence type="ECO:0000256" key="12">
    <source>
        <dbReference type="SAM" id="Phobius"/>
    </source>
</evidence>
<keyword evidence="10 14" id="KW-0675">Receptor</keyword>
<dbReference type="STRING" id="246437.L8Y3Z3"/>
<dbReference type="PROSITE" id="PS50262">
    <property type="entry name" value="G_PROTEIN_RECEP_F1_2"/>
    <property type="match status" value="1"/>
</dbReference>
<keyword evidence="6" id="KW-0552">Olfaction</keyword>
<feature type="transmembrane region" description="Helical" evidence="12">
    <location>
        <begin position="60"/>
        <end position="79"/>
    </location>
</feature>
<name>L8Y3Z3_TUPCH</name>
<comment type="subcellular location">
    <subcellularLocation>
        <location evidence="1">Cell membrane</location>
        <topology evidence="1">Multi-pass membrane protein</topology>
    </subcellularLocation>
</comment>
<accession>L8Y3Z3</accession>
<dbReference type="FunCoup" id="L8Y3Z3">
    <property type="interactions" value="431"/>
</dbReference>
<evidence type="ECO:0000256" key="2">
    <source>
        <dbReference type="ARBA" id="ARBA00010663"/>
    </source>
</evidence>
<proteinExistence type="inferred from homology"/>
<evidence type="ECO:0000259" key="13">
    <source>
        <dbReference type="PROSITE" id="PS50262"/>
    </source>
</evidence>
<dbReference type="PANTHER" id="PTHR48001">
    <property type="entry name" value="OLFACTORY RECEPTOR"/>
    <property type="match status" value="1"/>
</dbReference>
<keyword evidence="3" id="KW-1003">Cell membrane</keyword>